<dbReference type="Proteomes" id="UP000319852">
    <property type="component" value="Chromosome"/>
</dbReference>
<keyword evidence="2" id="KW-1185">Reference proteome</keyword>
<dbReference type="KEGG" id="amob:HG15A2_26150"/>
<protein>
    <submittedName>
        <fullName evidence="1">Uncharacterized protein</fullName>
    </submittedName>
</protein>
<dbReference type="AlphaFoldDB" id="A0A517MWN4"/>
<dbReference type="EMBL" id="CP036263">
    <property type="protein sequence ID" value="QDS99293.1"/>
    <property type="molecule type" value="Genomic_DNA"/>
</dbReference>
<evidence type="ECO:0000313" key="2">
    <source>
        <dbReference type="Proteomes" id="UP000319852"/>
    </source>
</evidence>
<proteinExistence type="predicted"/>
<accession>A0A517MWN4</accession>
<organism evidence="1 2">
    <name type="scientific">Adhaeretor mobilis</name>
    <dbReference type="NCBI Taxonomy" id="1930276"/>
    <lineage>
        <taxon>Bacteria</taxon>
        <taxon>Pseudomonadati</taxon>
        <taxon>Planctomycetota</taxon>
        <taxon>Planctomycetia</taxon>
        <taxon>Pirellulales</taxon>
        <taxon>Lacipirellulaceae</taxon>
        <taxon>Adhaeretor</taxon>
    </lineage>
</organism>
<evidence type="ECO:0000313" key="1">
    <source>
        <dbReference type="EMBL" id="QDS99293.1"/>
    </source>
</evidence>
<sequence>MILAIVVGKLLERYDWALVAGANWPGFYYSLASVCQCDLPTPLMPQT</sequence>
<reference evidence="1 2" key="1">
    <citation type="submission" date="2019-02" db="EMBL/GenBank/DDBJ databases">
        <title>Deep-cultivation of Planctomycetes and their phenomic and genomic characterization uncovers novel biology.</title>
        <authorList>
            <person name="Wiegand S."/>
            <person name="Jogler M."/>
            <person name="Boedeker C."/>
            <person name="Pinto D."/>
            <person name="Vollmers J."/>
            <person name="Rivas-Marin E."/>
            <person name="Kohn T."/>
            <person name="Peeters S.H."/>
            <person name="Heuer A."/>
            <person name="Rast P."/>
            <person name="Oberbeckmann S."/>
            <person name="Bunk B."/>
            <person name="Jeske O."/>
            <person name="Meyerdierks A."/>
            <person name="Storesund J.E."/>
            <person name="Kallscheuer N."/>
            <person name="Luecker S."/>
            <person name="Lage O.M."/>
            <person name="Pohl T."/>
            <person name="Merkel B.J."/>
            <person name="Hornburger P."/>
            <person name="Mueller R.-W."/>
            <person name="Bruemmer F."/>
            <person name="Labrenz M."/>
            <person name="Spormann A.M."/>
            <person name="Op den Camp H."/>
            <person name="Overmann J."/>
            <person name="Amann R."/>
            <person name="Jetten M.S.M."/>
            <person name="Mascher T."/>
            <person name="Medema M.H."/>
            <person name="Devos D.P."/>
            <person name="Kaster A.-K."/>
            <person name="Ovreas L."/>
            <person name="Rohde M."/>
            <person name="Galperin M.Y."/>
            <person name="Jogler C."/>
        </authorList>
    </citation>
    <scope>NUCLEOTIDE SEQUENCE [LARGE SCALE GENOMIC DNA]</scope>
    <source>
        <strain evidence="1 2">HG15A2</strain>
    </source>
</reference>
<name>A0A517MWN4_9BACT</name>
<gene>
    <name evidence="1" type="ORF">HG15A2_26150</name>
</gene>